<dbReference type="SUPFAM" id="SSF46689">
    <property type="entry name" value="Homeodomain-like"/>
    <property type="match status" value="1"/>
</dbReference>
<evidence type="ECO:0000256" key="3">
    <source>
        <dbReference type="ARBA" id="ARBA00023163"/>
    </source>
</evidence>
<keyword evidence="1" id="KW-0805">Transcription regulation</keyword>
<evidence type="ECO:0000256" key="2">
    <source>
        <dbReference type="ARBA" id="ARBA00023125"/>
    </source>
</evidence>
<dbReference type="SUPFAM" id="SSF48498">
    <property type="entry name" value="Tetracyclin repressor-like, C-terminal domain"/>
    <property type="match status" value="1"/>
</dbReference>
<dbReference type="Pfam" id="PF16925">
    <property type="entry name" value="TetR_C_13"/>
    <property type="match status" value="1"/>
</dbReference>
<keyword evidence="8" id="KW-1185">Reference proteome</keyword>
<gene>
    <name evidence="7" type="ORF">SAMN02745729_102246</name>
</gene>
<dbReference type="Proteomes" id="UP000242469">
    <property type="component" value="Unassembled WGS sequence"/>
</dbReference>
<dbReference type="AlphaFoldDB" id="A0A1H4A247"/>
<keyword evidence="3" id="KW-0804">Transcription</keyword>
<evidence type="ECO:0000313" key="7">
    <source>
        <dbReference type="EMBL" id="SEA29987.1"/>
    </source>
</evidence>
<protein>
    <submittedName>
        <fullName evidence="7">Transcriptional regulator, TetR family</fullName>
    </submittedName>
</protein>
<dbReference type="STRING" id="1122198.SAMN02745729_102246"/>
<feature type="region of interest" description="Disordered" evidence="5">
    <location>
        <begin position="199"/>
        <end position="218"/>
    </location>
</feature>
<evidence type="ECO:0000256" key="5">
    <source>
        <dbReference type="SAM" id="MobiDB-lite"/>
    </source>
</evidence>
<dbReference type="InterPro" id="IPR009057">
    <property type="entry name" value="Homeodomain-like_sf"/>
</dbReference>
<dbReference type="OrthoDB" id="4541465at2"/>
<dbReference type="Pfam" id="PF00440">
    <property type="entry name" value="TetR_N"/>
    <property type="match status" value="1"/>
</dbReference>
<dbReference type="Gene3D" id="1.10.357.10">
    <property type="entry name" value="Tetracycline Repressor, domain 2"/>
    <property type="match status" value="1"/>
</dbReference>
<evidence type="ECO:0000256" key="4">
    <source>
        <dbReference type="PROSITE-ProRule" id="PRU00335"/>
    </source>
</evidence>
<dbReference type="EMBL" id="FNRJ01000002">
    <property type="protein sequence ID" value="SEA29987.1"/>
    <property type="molecule type" value="Genomic_DNA"/>
</dbReference>
<accession>A0A1H4A247</accession>
<sequence length="218" mass="25071">MARGRPPVHSREALLDLGNHLFQRHGYHGTSLSMILDACDVSRGSFYNYFGGKESFAIEVIEHYQALEMDLWREEFSRIQGSHADKLRTMMLRLIEDFSDENERIGCLLANLSGEMALASPEFRHAIRDAIQRVIDAINDDMLICQQEGSVRTDLSASALARLIWDYWQGALLRMKVEDSRQPLYDAVNMLWQQILPAPEPNDRPVHHTREVLHSETH</sequence>
<keyword evidence="2 4" id="KW-0238">DNA-binding</keyword>
<organism evidence="7 8">
    <name type="scientific">Marinobacterium iners DSM 11526</name>
    <dbReference type="NCBI Taxonomy" id="1122198"/>
    <lineage>
        <taxon>Bacteria</taxon>
        <taxon>Pseudomonadati</taxon>
        <taxon>Pseudomonadota</taxon>
        <taxon>Gammaproteobacteria</taxon>
        <taxon>Oceanospirillales</taxon>
        <taxon>Oceanospirillaceae</taxon>
        <taxon>Marinobacterium</taxon>
    </lineage>
</organism>
<feature type="DNA-binding region" description="H-T-H motif" evidence="4">
    <location>
        <begin position="31"/>
        <end position="50"/>
    </location>
</feature>
<dbReference type="InterPro" id="IPR036271">
    <property type="entry name" value="Tet_transcr_reg_TetR-rel_C_sf"/>
</dbReference>
<evidence type="ECO:0000259" key="6">
    <source>
        <dbReference type="PROSITE" id="PS50977"/>
    </source>
</evidence>
<dbReference type="RefSeq" id="WP_091823587.1">
    <property type="nucleotide sequence ID" value="NZ_FNRJ01000002.1"/>
</dbReference>
<feature type="domain" description="HTH tetR-type" evidence="6">
    <location>
        <begin position="8"/>
        <end position="68"/>
    </location>
</feature>
<dbReference type="PROSITE" id="PS50977">
    <property type="entry name" value="HTH_TETR_2"/>
    <property type="match status" value="1"/>
</dbReference>
<dbReference type="PANTHER" id="PTHR47506:SF1">
    <property type="entry name" value="HTH-TYPE TRANSCRIPTIONAL REGULATOR YJDC"/>
    <property type="match status" value="1"/>
</dbReference>
<evidence type="ECO:0000256" key="1">
    <source>
        <dbReference type="ARBA" id="ARBA00023015"/>
    </source>
</evidence>
<name>A0A1H4A247_9GAMM</name>
<dbReference type="PANTHER" id="PTHR47506">
    <property type="entry name" value="TRANSCRIPTIONAL REGULATORY PROTEIN"/>
    <property type="match status" value="1"/>
</dbReference>
<dbReference type="InterPro" id="IPR001647">
    <property type="entry name" value="HTH_TetR"/>
</dbReference>
<dbReference type="GO" id="GO:0003677">
    <property type="term" value="F:DNA binding"/>
    <property type="evidence" value="ECO:0007669"/>
    <property type="project" value="UniProtKB-UniRule"/>
</dbReference>
<reference evidence="8" key="1">
    <citation type="submission" date="2016-10" db="EMBL/GenBank/DDBJ databases">
        <authorList>
            <person name="Varghese N."/>
            <person name="Submissions S."/>
        </authorList>
    </citation>
    <scope>NUCLEOTIDE SEQUENCE [LARGE SCALE GENOMIC DNA]</scope>
    <source>
        <strain evidence="8">DSM 11526</strain>
    </source>
</reference>
<evidence type="ECO:0000313" key="8">
    <source>
        <dbReference type="Proteomes" id="UP000242469"/>
    </source>
</evidence>
<proteinExistence type="predicted"/>
<feature type="compositionally biased region" description="Basic and acidic residues" evidence="5">
    <location>
        <begin position="201"/>
        <end position="218"/>
    </location>
</feature>
<dbReference type="InterPro" id="IPR011075">
    <property type="entry name" value="TetR_C"/>
</dbReference>